<dbReference type="SUPFAM" id="SSF52540">
    <property type="entry name" value="P-loop containing nucleoside triphosphate hydrolases"/>
    <property type="match status" value="2"/>
</dbReference>
<name>A0A9J7AR12_9PROT</name>
<evidence type="ECO:0000313" key="1">
    <source>
        <dbReference type="EMBL" id="UUX49679.1"/>
    </source>
</evidence>
<dbReference type="KEGG" id="naci:NUH88_20055"/>
<organism evidence="1 2">
    <name type="scientific">Nisaea acidiphila</name>
    <dbReference type="NCBI Taxonomy" id="1862145"/>
    <lineage>
        <taxon>Bacteria</taxon>
        <taxon>Pseudomonadati</taxon>
        <taxon>Pseudomonadota</taxon>
        <taxon>Alphaproteobacteria</taxon>
        <taxon>Rhodospirillales</taxon>
        <taxon>Thalassobaculaceae</taxon>
        <taxon>Nisaea</taxon>
    </lineage>
</organism>
<dbReference type="RefSeq" id="WP_257768485.1">
    <property type="nucleotide sequence ID" value="NZ_CP102480.1"/>
</dbReference>
<dbReference type="Proteomes" id="UP001060336">
    <property type="component" value="Chromosome"/>
</dbReference>
<evidence type="ECO:0000313" key="2">
    <source>
        <dbReference type="Proteomes" id="UP001060336"/>
    </source>
</evidence>
<dbReference type="Pfam" id="PF24389">
    <property type="entry name" value="ORC-CDC6-like"/>
    <property type="match status" value="1"/>
</dbReference>
<dbReference type="InterPro" id="IPR027417">
    <property type="entry name" value="P-loop_NTPase"/>
</dbReference>
<dbReference type="EMBL" id="CP102480">
    <property type="protein sequence ID" value="UUX49679.1"/>
    <property type="molecule type" value="Genomic_DNA"/>
</dbReference>
<dbReference type="InterPro" id="IPR056955">
    <property type="entry name" value="ORC-CDC6-like"/>
</dbReference>
<protein>
    <submittedName>
        <fullName evidence="1">Uncharacterized protein</fullName>
    </submittedName>
</protein>
<gene>
    <name evidence="1" type="ORF">NUH88_20055</name>
</gene>
<dbReference type="AlphaFoldDB" id="A0A9J7AR12"/>
<reference evidence="1" key="1">
    <citation type="submission" date="2022-08" db="EMBL/GenBank/DDBJ databases">
        <title>Nisaea acidiphila sp. nov., isolated from a marine algal debris and emended description of the genus Nisaea Urios et al. 2008.</title>
        <authorList>
            <person name="Kwon K."/>
        </authorList>
    </citation>
    <scope>NUCLEOTIDE SEQUENCE</scope>
    <source>
        <strain evidence="1">MEBiC11861</strain>
    </source>
</reference>
<keyword evidence="2" id="KW-1185">Reference proteome</keyword>
<proteinExistence type="predicted"/>
<accession>A0A9J7AR12</accession>
<sequence length="628" mass="72096">MSISYTHSIFETHNARHIEPSEVAKTFVPPDSTYSNISSNNNHIVIGPRGSGKTTLFKMLTIPALVNWRDFNKFDIYPKVDFIGIFVPADRSWQAQIRSKTGDAQKSTLIMNAAFTTHVLLSFMNTLIQLNELDLTKSKRINFDVKKINNEQESEISRQIADAWRLDTSIYSFRGIIASLRKRLISIGEIKEKIFYIENYSFDEFESKFIYLTFRDTLLYAIDIYANHIGNQSLRWALLFDEFEIAPTDIQKEVLSNLRGQSDPKLIFKIALAMYNRNIEDLLTDEHAASAKNDFQVEYLWHARKDSGHRFSAKLVQRMLQDSGYDSEEMSTFLGNSLYDFEDDDTQSPYSDDGKVLQAYMSLEKSDPSFKSWLASRNVNLNDLTNLNGIDRASTIRKIRSIALTREYFRRFTDDRSDISRGRSRKVDQIYIRHPSLLSLCEGNPRFTLAIFSPLIRELMITRAKHAKRPVSDRHQSEQVRSTLNAFRAFLKTIPYQPQSREGNRGLLSLLDKVGNHFYQKCVVEEFNPQPPLTFIVDSHIDEETHRALGRAVNAGAIVYVPDKGAEPLLSSLRGKRFRLSFLLSTYYKIPLILGTEISLARILDSGPRDTGKPSAQISIFDESNYDD</sequence>